<dbReference type="SUPFAM" id="SSF52540">
    <property type="entry name" value="P-loop containing nucleoside triphosphate hydrolases"/>
    <property type="match status" value="1"/>
</dbReference>
<dbReference type="Gene3D" id="3.40.50.300">
    <property type="entry name" value="P-loop containing nucleotide triphosphate hydrolases"/>
    <property type="match status" value="1"/>
</dbReference>
<evidence type="ECO:0000313" key="2">
    <source>
        <dbReference type="Proteomes" id="UP001432216"/>
    </source>
</evidence>
<dbReference type="EMBL" id="CP143808">
    <property type="protein sequence ID" value="WVO20311.1"/>
    <property type="molecule type" value="Genomic_DNA"/>
</dbReference>
<keyword evidence="2" id="KW-1185">Reference proteome</keyword>
<organism evidence="1 2">
    <name type="scientific">Cryptococcus decagattii</name>
    <dbReference type="NCBI Taxonomy" id="1859122"/>
    <lineage>
        <taxon>Eukaryota</taxon>
        <taxon>Fungi</taxon>
        <taxon>Dikarya</taxon>
        <taxon>Basidiomycota</taxon>
        <taxon>Agaricomycotina</taxon>
        <taxon>Tremellomycetes</taxon>
        <taxon>Tremellales</taxon>
        <taxon>Cryptococcaceae</taxon>
        <taxon>Cryptococcus</taxon>
        <taxon>Cryptococcus gattii species complex</taxon>
    </lineage>
</organism>
<dbReference type="RefSeq" id="XP_064719551.1">
    <property type="nucleotide sequence ID" value="XM_064863479.1"/>
</dbReference>
<evidence type="ECO:0000313" key="1">
    <source>
        <dbReference type="EMBL" id="WVO20311.1"/>
    </source>
</evidence>
<evidence type="ECO:0008006" key="3">
    <source>
        <dbReference type="Google" id="ProtNLM"/>
    </source>
</evidence>
<gene>
    <name evidence="1" type="ORF">IAS62_001605</name>
</gene>
<reference evidence="1 2" key="1">
    <citation type="submission" date="2024-01" db="EMBL/GenBank/DDBJ databases">
        <title>Comparative genomics of Cryptococcus and Kwoniella reveals pathogenesis evolution and contrasting modes of karyotype evolution via chromosome fusion or intercentromeric recombination.</title>
        <authorList>
            <person name="Coelho M.A."/>
            <person name="David-Palma M."/>
            <person name="Shea T."/>
            <person name="Bowers K."/>
            <person name="McGinley-Smith S."/>
            <person name="Mohammad A.W."/>
            <person name="Gnirke A."/>
            <person name="Yurkov A.M."/>
            <person name="Nowrousian M."/>
            <person name="Sun S."/>
            <person name="Cuomo C.A."/>
            <person name="Heitman J."/>
        </authorList>
    </citation>
    <scope>NUCLEOTIDE SEQUENCE [LARGE SCALE GENOMIC DNA]</scope>
    <source>
        <strain evidence="1 2">7685027</strain>
    </source>
</reference>
<dbReference type="Proteomes" id="UP001432216">
    <property type="component" value="Chromosome 3"/>
</dbReference>
<name>A0ABZ2ASY5_9TREE</name>
<protein>
    <recommendedName>
        <fullName evidence="3">ABC transporter domain-containing protein</fullName>
    </recommendedName>
</protein>
<sequence length="132" mass="13952">MCFTAISDAHVGIERIGAQLRAEEVPEGVNVQEDARWALNVKGDFEFEKTTVALQITGKAGALVCIVGRVGSGKSALLSGMITELRPSTSLDSFRFPMPGGDLTNVGEKGLLLQVASVNVSPSLLQLMPNPL</sequence>
<dbReference type="InterPro" id="IPR027417">
    <property type="entry name" value="P-loop_NTPase"/>
</dbReference>
<proteinExistence type="predicted"/>
<accession>A0ABZ2ASY5</accession>
<dbReference type="GeneID" id="89988380"/>